<evidence type="ECO:0000313" key="9">
    <source>
        <dbReference type="EMBL" id="MDT9609724.1"/>
    </source>
</evidence>
<comment type="subunit">
    <text evidence="3 7">Homodimer.</text>
</comment>
<dbReference type="Gene3D" id="1.20.58.220">
    <property type="entry name" value="Phosphate transport system protein phou homolog 2, domain 2"/>
    <property type="match status" value="1"/>
</dbReference>
<evidence type="ECO:0000256" key="1">
    <source>
        <dbReference type="ARBA" id="ARBA00004496"/>
    </source>
</evidence>
<reference evidence="11 12" key="1">
    <citation type="submission" date="2019-01" db="EMBL/GenBank/DDBJ databases">
        <title>The genome sequence of Lactobacillus crispatus L49.</title>
        <authorList>
            <person name="Zhong J."/>
            <person name="Zhang J."/>
        </authorList>
    </citation>
    <scope>NUCLEOTIDE SEQUENCE [LARGE SCALE GENOMIC DNA]</scope>
    <source>
        <strain evidence="11 12">L49</strain>
    </source>
</reference>
<dbReference type="EMBL" id="JBETVU010000012">
    <property type="protein sequence ID" value="MES5150186.1"/>
    <property type="molecule type" value="Genomic_DNA"/>
</dbReference>
<dbReference type="PIRSF" id="PIRSF003107">
    <property type="entry name" value="PhoU"/>
    <property type="match status" value="1"/>
</dbReference>
<proteinExistence type="inferred from homology"/>
<evidence type="ECO:0000259" key="8">
    <source>
        <dbReference type="Pfam" id="PF01895"/>
    </source>
</evidence>
<protein>
    <recommendedName>
        <fullName evidence="7">Phosphate-specific transport system accessory protein PhoU</fullName>
    </recommendedName>
</protein>
<dbReference type="GO" id="GO:0006817">
    <property type="term" value="P:phosphate ion transport"/>
    <property type="evidence" value="ECO:0007669"/>
    <property type="project" value="UniProtKB-KW"/>
</dbReference>
<dbReference type="Proteomes" id="UP001434419">
    <property type="component" value="Unassembled WGS sequence"/>
</dbReference>
<evidence type="ECO:0000313" key="13">
    <source>
        <dbReference type="Proteomes" id="UP001253287"/>
    </source>
</evidence>
<feature type="domain" description="PhoU" evidence="8">
    <location>
        <begin position="17"/>
        <end position="104"/>
    </location>
</feature>
<keyword evidence="14" id="KW-1185">Reference proteome</keyword>
<gene>
    <name evidence="9" type="primary">phoU</name>
    <name evidence="10" type="ORF">ABVC42_09755</name>
    <name evidence="11" type="ORF">ERD32_07885</name>
    <name evidence="9" type="ORF">RON39_06215</name>
</gene>
<dbReference type="AlphaFoldDB" id="A0A135Z940"/>
<comment type="similarity">
    <text evidence="2 7">Belongs to the PhoU family.</text>
</comment>
<dbReference type="NCBIfam" id="TIGR02135">
    <property type="entry name" value="phoU_full"/>
    <property type="match status" value="1"/>
</dbReference>
<organism evidence="9 13">
    <name type="scientific">Lactobacillus crispatus</name>
    <dbReference type="NCBI Taxonomy" id="47770"/>
    <lineage>
        <taxon>Bacteria</taxon>
        <taxon>Bacillati</taxon>
        <taxon>Bacillota</taxon>
        <taxon>Bacilli</taxon>
        <taxon>Lactobacillales</taxon>
        <taxon>Lactobacillaceae</taxon>
        <taxon>Lactobacillus</taxon>
    </lineage>
</organism>
<dbReference type="GO" id="GO:0030643">
    <property type="term" value="P:intracellular phosphate ion homeostasis"/>
    <property type="evidence" value="ECO:0007669"/>
    <property type="project" value="InterPro"/>
</dbReference>
<name>A0A135Z940_9LACO</name>
<dbReference type="RefSeq" id="WP_005720076.1">
    <property type="nucleotide sequence ID" value="NZ_CP033426.1"/>
</dbReference>
<dbReference type="InterPro" id="IPR026022">
    <property type="entry name" value="PhoU_dom"/>
</dbReference>
<evidence type="ECO:0000313" key="12">
    <source>
        <dbReference type="Proteomes" id="UP000289808"/>
    </source>
</evidence>
<comment type="function">
    <text evidence="7">Plays a role in the regulation of phosphate uptake.</text>
</comment>
<evidence type="ECO:0000256" key="5">
    <source>
        <dbReference type="ARBA" id="ARBA00022490"/>
    </source>
</evidence>
<dbReference type="PANTHER" id="PTHR42930:SF3">
    <property type="entry name" value="PHOSPHATE-SPECIFIC TRANSPORT SYSTEM ACCESSORY PROTEIN PHOU"/>
    <property type="match status" value="1"/>
</dbReference>
<evidence type="ECO:0000313" key="11">
    <source>
        <dbReference type="EMBL" id="RXF57269.1"/>
    </source>
</evidence>
<evidence type="ECO:0000313" key="14">
    <source>
        <dbReference type="Proteomes" id="UP001434419"/>
    </source>
</evidence>
<dbReference type="EMBL" id="SCLX01000046">
    <property type="protein sequence ID" value="RXF57269.1"/>
    <property type="molecule type" value="Genomic_DNA"/>
</dbReference>
<dbReference type="GO" id="GO:0005737">
    <property type="term" value="C:cytoplasm"/>
    <property type="evidence" value="ECO:0007669"/>
    <property type="project" value="UniProtKB-SubCell"/>
</dbReference>
<evidence type="ECO:0000256" key="7">
    <source>
        <dbReference type="PIRNR" id="PIRNR003107"/>
    </source>
</evidence>
<dbReference type="Proteomes" id="UP001253287">
    <property type="component" value="Unassembled WGS sequence"/>
</dbReference>
<dbReference type="Pfam" id="PF01895">
    <property type="entry name" value="PhoU"/>
    <property type="match status" value="2"/>
</dbReference>
<keyword evidence="5 7" id="KW-0963">Cytoplasm</keyword>
<sequence length="212" mass="24014">MRTRFDKELDHLHEAMEEIGQLCKESISESTDALFTGNYHKAEDTINLHHRIHKAERDIEETCLRLLMEQQPVATDLRIISASLKAVYDLERIGEIGADIAELILKEHLSDANDMLNLKSMSQIATCMVNDAVTALANQNVELAKAVIDRDDQVDYDFGKAKAFLIDNFNKDSNPEYLINLMMVAKYFEKIGDHAVNIAKWSLFVTTGKTGR</sequence>
<evidence type="ECO:0000313" key="10">
    <source>
        <dbReference type="EMBL" id="MES5150186.1"/>
    </source>
</evidence>
<feature type="domain" description="PhoU" evidence="8">
    <location>
        <begin position="118"/>
        <end position="201"/>
    </location>
</feature>
<dbReference type="EMBL" id="JAVTXN010000026">
    <property type="protein sequence ID" value="MDT9609724.1"/>
    <property type="molecule type" value="Genomic_DNA"/>
</dbReference>
<evidence type="ECO:0000256" key="4">
    <source>
        <dbReference type="ARBA" id="ARBA00022448"/>
    </source>
</evidence>
<dbReference type="InterPro" id="IPR028366">
    <property type="entry name" value="PhoU"/>
</dbReference>
<comment type="subcellular location">
    <subcellularLocation>
        <location evidence="1 7">Cytoplasm</location>
    </subcellularLocation>
</comment>
<dbReference type="FunFam" id="1.20.58.220:FF:000004">
    <property type="entry name" value="Phosphate-specific transport system accessory protein PhoU"/>
    <property type="match status" value="1"/>
</dbReference>
<comment type="caution">
    <text evidence="9">The sequence shown here is derived from an EMBL/GenBank/DDBJ whole genome shotgun (WGS) entry which is preliminary data.</text>
</comment>
<dbReference type="SUPFAM" id="SSF109755">
    <property type="entry name" value="PhoU-like"/>
    <property type="match status" value="1"/>
</dbReference>
<evidence type="ECO:0000256" key="2">
    <source>
        <dbReference type="ARBA" id="ARBA00008107"/>
    </source>
</evidence>
<accession>A0A135Z940</accession>
<keyword evidence="4 7" id="KW-0813">Transport</keyword>
<dbReference type="Proteomes" id="UP000289808">
    <property type="component" value="Unassembled WGS sequence"/>
</dbReference>
<evidence type="ECO:0000256" key="6">
    <source>
        <dbReference type="ARBA" id="ARBA00022592"/>
    </source>
</evidence>
<dbReference type="InterPro" id="IPR038078">
    <property type="entry name" value="PhoU-like_sf"/>
</dbReference>
<evidence type="ECO:0000256" key="3">
    <source>
        <dbReference type="ARBA" id="ARBA00011738"/>
    </source>
</evidence>
<dbReference type="PANTHER" id="PTHR42930">
    <property type="entry name" value="PHOSPHATE-SPECIFIC TRANSPORT SYSTEM ACCESSORY PROTEIN PHOU"/>
    <property type="match status" value="1"/>
</dbReference>
<keyword evidence="6 7" id="KW-0592">Phosphate transport</keyword>
<dbReference type="GO" id="GO:0045936">
    <property type="term" value="P:negative regulation of phosphate metabolic process"/>
    <property type="evidence" value="ECO:0007669"/>
    <property type="project" value="InterPro"/>
</dbReference>
<reference evidence="9" key="2">
    <citation type="submission" date="2023-08" db="EMBL/GenBank/DDBJ databases">
        <title>Lactobacillus from the Female Urinary Tract.</title>
        <authorList>
            <person name="Stegman N."/>
            <person name="Jackson B."/>
            <person name="Steiling M."/>
            <person name="Sedano C."/>
            <person name="Wolfe A."/>
            <person name="Putonti C."/>
        </authorList>
    </citation>
    <scope>NUCLEOTIDE SEQUENCE</scope>
    <source>
        <strain evidence="9">UMB5661</strain>
    </source>
</reference>
<reference evidence="10" key="3">
    <citation type="submission" date="2024-06" db="EMBL/GenBank/DDBJ databases">
        <title>Vaginal Lactobacillus fatty acid response mechanisms reveal a metabolite-targeted strategy for bacterial vaginosis treatment.</title>
        <authorList>
            <person name="Zhu M."/>
            <person name="Blainey P.C."/>
            <person name="Bloom S.M."/>
            <person name="Kwon D.S."/>
        </authorList>
    </citation>
    <scope>NUCLEOTIDE SEQUENCE</scope>
    <source>
        <strain evidence="10">194_F1_1</strain>
    </source>
</reference>